<dbReference type="SUPFAM" id="SSF54593">
    <property type="entry name" value="Glyoxalase/Bleomycin resistance protein/Dihydroxybiphenyl dioxygenase"/>
    <property type="match status" value="1"/>
</dbReference>
<dbReference type="PANTHER" id="PTHR33993:SF1">
    <property type="entry name" value="GLYOXALASE FAMILY PROTEIN"/>
    <property type="match status" value="1"/>
</dbReference>
<dbReference type="CDD" id="cd07247">
    <property type="entry name" value="SgaA_N_like"/>
    <property type="match status" value="1"/>
</dbReference>
<dbReference type="RefSeq" id="WP_036972597.1">
    <property type="nucleotide sequence ID" value="NZ_CP032091.1"/>
</dbReference>
<dbReference type="InterPro" id="IPR052164">
    <property type="entry name" value="Anthracycline_SecMetBiosynth"/>
</dbReference>
<dbReference type="EMBL" id="FPAZ01000002">
    <property type="protein sequence ID" value="SFT38063.1"/>
    <property type="molecule type" value="Genomic_DNA"/>
</dbReference>
<evidence type="ECO:0000313" key="4">
    <source>
        <dbReference type="Proteomes" id="UP000183805"/>
    </source>
</evidence>
<dbReference type="EMBL" id="CP032091">
    <property type="protein sequence ID" value="AXV67277.1"/>
    <property type="molecule type" value="Genomic_DNA"/>
</dbReference>
<name>A0AAD0S391_9GAMM</name>
<reference evidence="3 4" key="1">
    <citation type="submission" date="2016-10" db="EMBL/GenBank/DDBJ databases">
        <authorList>
            <person name="Varghese N."/>
            <person name="Submissions S."/>
        </authorList>
    </citation>
    <scope>NUCLEOTIDE SEQUENCE [LARGE SCALE GENOMIC DNA]</scope>
    <source>
        <strain evidence="3 4">CGMCC 1.8499</strain>
    </source>
</reference>
<evidence type="ECO:0000313" key="2">
    <source>
        <dbReference type="EMBL" id="AXV67277.1"/>
    </source>
</evidence>
<dbReference type="KEGG" id="pdj:D0907_18345"/>
<dbReference type="GeneID" id="99507447"/>
<proteinExistence type="predicted"/>
<dbReference type="Gene3D" id="3.10.180.10">
    <property type="entry name" value="2,3-Dihydroxybiphenyl 1,2-Dioxygenase, domain 1"/>
    <property type="match status" value="1"/>
</dbReference>
<keyword evidence="2" id="KW-0614">Plasmid</keyword>
<evidence type="ECO:0000313" key="5">
    <source>
        <dbReference type="Proteomes" id="UP000264605"/>
    </source>
</evidence>
<gene>
    <name evidence="2" type="ORF">D0907_18345</name>
    <name evidence="3" type="ORF">SAMN04487854_10243</name>
</gene>
<organism evidence="2 5">
    <name type="scientific">Pseudoalteromonas lipolytica</name>
    <dbReference type="NCBI Taxonomy" id="570156"/>
    <lineage>
        <taxon>Bacteria</taxon>
        <taxon>Pseudomonadati</taxon>
        <taxon>Pseudomonadota</taxon>
        <taxon>Gammaproteobacteria</taxon>
        <taxon>Alteromonadales</taxon>
        <taxon>Pseudoalteromonadaceae</taxon>
        <taxon>Pseudoalteromonas</taxon>
    </lineage>
</organism>
<dbReference type="PROSITE" id="PS51819">
    <property type="entry name" value="VOC"/>
    <property type="match status" value="1"/>
</dbReference>
<dbReference type="Pfam" id="PF00903">
    <property type="entry name" value="Glyoxalase"/>
    <property type="match status" value="1"/>
</dbReference>
<dbReference type="AlphaFoldDB" id="A0AAD0S391"/>
<dbReference type="PANTHER" id="PTHR33993">
    <property type="entry name" value="GLYOXALASE-RELATED"/>
    <property type="match status" value="1"/>
</dbReference>
<dbReference type="InterPro" id="IPR037523">
    <property type="entry name" value="VOC_core"/>
</dbReference>
<protein>
    <submittedName>
        <fullName evidence="2">VOC family protein</fullName>
    </submittedName>
</protein>
<feature type="domain" description="VOC" evidence="1">
    <location>
        <begin position="6"/>
        <end position="118"/>
    </location>
</feature>
<dbReference type="InterPro" id="IPR029068">
    <property type="entry name" value="Glyas_Bleomycin-R_OHBP_Dase"/>
</dbReference>
<accession>A0AAD0S391</accession>
<evidence type="ECO:0000259" key="1">
    <source>
        <dbReference type="PROSITE" id="PS51819"/>
    </source>
</evidence>
<reference evidence="2 5" key="2">
    <citation type="submission" date="2018-08" db="EMBL/GenBank/DDBJ databases">
        <title>Draft genome sequence of Pseudoalteromonas donghaensis HJ51.</title>
        <authorList>
            <person name="Oh J."/>
            <person name="Roh D."/>
        </authorList>
    </citation>
    <scope>NUCLEOTIDE SEQUENCE [LARGE SCALE GENOMIC DNA]</scope>
    <source>
        <strain evidence="2 5">HJ51</strain>
        <plasmid evidence="2 5">unnamed1</plasmid>
    </source>
</reference>
<dbReference type="Proteomes" id="UP000183805">
    <property type="component" value="Unassembled WGS sequence"/>
</dbReference>
<evidence type="ECO:0000313" key="3">
    <source>
        <dbReference type="EMBL" id="SFT38063.1"/>
    </source>
</evidence>
<geneLocation type="plasmid" evidence="2 5">
    <name>unnamed1</name>
</geneLocation>
<sequence>MSNHHSLNYVEFAAKDLTATKTFFQQVFKWKFTDYGPEYTAFSCESAGLDGGFYQAPLTSLTSNGGALLVLYSNNIKETQAQVENHGGVIIKPLFDFPGGCRFHFTEPSGNELAVWSKQA</sequence>
<keyword evidence="4" id="KW-1185">Reference proteome</keyword>
<dbReference type="InterPro" id="IPR004360">
    <property type="entry name" value="Glyas_Fos-R_dOase_dom"/>
</dbReference>
<dbReference type="Proteomes" id="UP000264605">
    <property type="component" value="Plasmid unnamed1"/>
</dbReference>